<dbReference type="Gene3D" id="1.10.730.10">
    <property type="entry name" value="Isoleucyl-tRNA Synthetase, Domain 1"/>
    <property type="match status" value="1"/>
</dbReference>
<feature type="compositionally biased region" description="Basic and acidic residues" evidence="15">
    <location>
        <begin position="16"/>
        <end position="32"/>
    </location>
</feature>
<keyword evidence="9" id="KW-0648">Protein biosynthesis</keyword>
<dbReference type="GO" id="GO:0004832">
    <property type="term" value="F:valine-tRNA ligase activity"/>
    <property type="evidence" value="ECO:0007669"/>
    <property type="project" value="UniProtKB-EC"/>
</dbReference>
<gene>
    <name evidence="18" type="primary">Vars</name>
    <name evidence="18" type="ORF">T01_4506</name>
</gene>
<comment type="catalytic activity">
    <reaction evidence="13">
        <text>tRNA(Val) + L-valine + ATP = L-valyl-tRNA(Val) + AMP + diphosphate</text>
        <dbReference type="Rhea" id="RHEA:10704"/>
        <dbReference type="Rhea" id="RHEA-COMP:9672"/>
        <dbReference type="Rhea" id="RHEA-COMP:9708"/>
        <dbReference type="ChEBI" id="CHEBI:30616"/>
        <dbReference type="ChEBI" id="CHEBI:33019"/>
        <dbReference type="ChEBI" id="CHEBI:57762"/>
        <dbReference type="ChEBI" id="CHEBI:78442"/>
        <dbReference type="ChEBI" id="CHEBI:78537"/>
        <dbReference type="ChEBI" id="CHEBI:456215"/>
        <dbReference type="EC" id="6.1.1.9"/>
    </reaction>
</comment>
<protein>
    <recommendedName>
        <fullName evidence="12">Valine--tRNA ligase, mitochondrial</fullName>
        <ecNumber evidence="4">6.1.1.9</ecNumber>
    </recommendedName>
    <alternativeName>
        <fullName evidence="11">Valyl-tRNA synthetase</fullName>
    </alternativeName>
</protein>
<evidence type="ECO:0000256" key="12">
    <source>
        <dbReference type="ARBA" id="ARBA00040837"/>
    </source>
</evidence>
<keyword evidence="8" id="KW-0067">ATP-binding</keyword>
<dbReference type="Pfam" id="PF00133">
    <property type="entry name" value="tRNA-synt_1"/>
    <property type="match status" value="1"/>
</dbReference>
<evidence type="ECO:0000256" key="4">
    <source>
        <dbReference type="ARBA" id="ARBA00013169"/>
    </source>
</evidence>
<keyword evidence="7" id="KW-0547">Nucleotide-binding</keyword>
<dbReference type="GO" id="GO:0005739">
    <property type="term" value="C:mitochondrion"/>
    <property type="evidence" value="ECO:0007669"/>
    <property type="project" value="UniProtKB-SubCell"/>
</dbReference>
<evidence type="ECO:0000256" key="14">
    <source>
        <dbReference type="SAM" id="Coils"/>
    </source>
</evidence>
<evidence type="ECO:0000259" key="16">
    <source>
        <dbReference type="Pfam" id="PF00133"/>
    </source>
</evidence>
<accession>A0A0V1B9A3</accession>
<dbReference type="GO" id="GO:0005524">
    <property type="term" value="F:ATP binding"/>
    <property type="evidence" value="ECO:0007669"/>
    <property type="project" value="UniProtKB-KW"/>
</dbReference>
<dbReference type="EC" id="6.1.1.9" evidence="4"/>
<evidence type="ECO:0000256" key="9">
    <source>
        <dbReference type="ARBA" id="ARBA00022917"/>
    </source>
</evidence>
<dbReference type="FunFam" id="3.90.740.10:FF:000005">
    <property type="entry name" value="Valine--tRNA ligase, mitochondrial"/>
    <property type="match status" value="1"/>
</dbReference>
<dbReference type="GO" id="GO:0006438">
    <property type="term" value="P:valyl-tRNA aminoacylation"/>
    <property type="evidence" value="ECO:0007669"/>
    <property type="project" value="InterPro"/>
</dbReference>
<dbReference type="InterPro" id="IPR014729">
    <property type="entry name" value="Rossmann-like_a/b/a_fold"/>
</dbReference>
<dbReference type="SUPFAM" id="SSF47323">
    <property type="entry name" value="Anticodon-binding domain of a subclass of class I aminoacyl-tRNA synthetases"/>
    <property type="match status" value="1"/>
</dbReference>
<evidence type="ECO:0000256" key="10">
    <source>
        <dbReference type="ARBA" id="ARBA00023146"/>
    </source>
</evidence>
<dbReference type="GO" id="GO:0005829">
    <property type="term" value="C:cytosol"/>
    <property type="evidence" value="ECO:0007669"/>
    <property type="project" value="TreeGrafter"/>
</dbReference>
<organism evidence="18 19">
    <name type="scientific">Trichinella spiralis</name>
    <name type="common">Trichina worm</name>
    <dbReference type="NCBI Taxonomy" id="6334"/>
    <lineage>
        <taxon>Eukaryota</taxon>
        <taxon>Metazoa</taxon>
        <taxon>Ecdysozoa</taxon>
        <taxon>Nematoda</taxon>
        <taxon>Enoplea</taxon>
        <taxon>Dorylaimia</taxon>
        <taxon>Trichinellida</taxon>
        <taxon>Trichinellidae</taxon>
        <taxon>Trichinella</taxon>
    </lineage>
</organism>
<dbReference type="InterPro" id="IPR009008">
    <property type="entry name" value="Val/Leu/Ile-tRNA-synth_edit"/>
</dbReference>
<dbReference type="SUPFAM" id="SSF50677">
    <property type="entry name" value="ValRS/IleRS/LeuRS editing domain"/>
    <property type="match status" value="1"/>
</dbReference>
<name>A0A0V1B9A3_TRISP</name>
<dbReference type="AlphaFoldDB" id="A0A0V1B9A3"/>
<evidence type="ECO:0000256" key="5">
    <source>
        <dbReference type="ARBA" id="ARBA00022490"/>
    </source>
</evidence>
<keyword evidence="19" id="KW-1185">Reference proteome</keyword>
<dbReference type="NCBIfam" id="NF004349">
    <property type="entry name" value="PRK05729.1"/>
    <property type="match status" value="1"/>
</dbReference>
<comment type="caution">
    <text evidence="18">The sequence shown here is derived from an EMBL/GenBank/DDBJ whole genome shotgun (WGS) entry which is preliminary data.</text>
</comment>
<dbReference type="SUPFAM" id="SSF52374">
    <property type="entry name" value="Nucleotidylyl transferase"/>
    <property type="match status" value="1"/>
</dbReference>
<evidence type="ECO:0000256" key="3">
    <source>
        <dbReference type="ARBA" id="ARBA00005594"/>
    </source>
</evidence>
<dbReference type="InterPro" id="IPR013155">
    <property type="entry name" value="M/V/L/I-tRNA-synth_anticd-bd"/>
</dbReference>
<comment type="similarity">
    <text evidence="3">Belongs to the class-I aminoacyl-tRNA synthetase family.</text>
</comment>
<feature type="domain" description="Methionyl/Valyl/Leucyl/Isoleucyl-tRNA synthetase anticodon-binding" evidence="17">
    <location>
        <begin position="725"/>
        <end position="875"/>
    </location>
</feature>
<feature type="domain" description="Aminoacyl-tRNA synthetase class Ia" evidence="16">
    <location>
        <begin position="97"/>
        <end position="680"/>
    </location>
</feature>
<dbReference type="InterPro" id="IPR033705">
    <property type="entry name" value="Anticodon_Ia_Val"/>
</dbReference>
<dbReference type="CDD" id="cd07962">
    <property type="entry name" value="Anticodon_Ia_Val"/>
    <property type="match status" value="1"/>
</dbReference>
<dbReference type="PANTHER" id="PTHR11946">
    <property type="entry name" value="VALYL-TRNA SYNTHETASES"/>
    <property type="match status" value="1"/>
</dbReference>
<dbReference type="Proteomes" id="UP000054776">
    <property type="component" value="Unassembled WGS sequence"/>
</dbReference>
<feature type="region of interest" description="Disordered" evidence="15">
    <location>
        <begin position="1"/>
        <end position="32"/>
    </location>
</feature>
<dbReference type="FunFam" id="1.10.730.10:FF:000009">
    <property type="entry name" value="Valine--tRNA ligase, mitochondrial"/>
    <property type="match status" value="1"/>
</dbReference>
<dbReference type="NCBIfam" id="TIGR00422">
    <property type="entry name" value="valS"/>
    <property type="match status" value="1"/>
</dbReference>
<dbReference type="CDD" id="cd00817">
    <property type="entry name" value="ValRS_core"/>
    <property type="match status" value="1"/>
</dbReference>
<dbReference type="GO" id="GO:0002161">
    <property type="term" value="F:aminoacyl-tRNA deacylase activity"/>
    <property type="evidence" value="ECO:0007669"/>
    <property type="project" value="InterPro"/>
</dbReference>
<dbReference type="Gene3D" id="3.90.740.10">
    <property type="entry name" value="Valyl/Leucyl/Isoleucyl-tRNA synthetase, editing domain"/>
    <property type="match status" value="1"/>
</dbReference>
<comment type="subcellular location">
    <subcellularLocation>
        <location evidence="2">Cytoplasm</location>
    </subcellularLocation>
    <subcellularLocation>
        <location evidence="1">Mitochondrion</location>
    </subcellularLocation>
</comment>
<dbReference type="PRINTS" id="PR00986">
    <property type="entry name" value="TRNASYNTHVAL"/>
</dbReference>
<evidence type="ECO:0000256" key="15">
    <source>
        <dbReference type="SAM" id="MobiDB-lite"/>
    </source>
</evidence>
<evidence type="ECO:0000256" key="13">
    <source>
        <dbReference type="ARBA" id="ARBA00047552"/>
    </source>
</evidence>
<sequence length="1009" mass="115673">MVNPDQANSLHSEATSNKKEKDKIKDAKKQAKLEKFQQKQQMLAQKMEMAKSKSEVPIKEKTKEIISYDIPTLAGEKKDVSCEMPKSYSPKYVEACWYDWWEKSGFFKPEFEHINKRRQSEKFVMVIPPPNVTGTCHLGHALTISIEDAVTRRTVLWNPGCDHAGIATQVVVEKKIWRESKQTRHHLGREAFLKQVWSWKNEKGDTIYKQLKVLGSSLDWDRACFTMDEKMCHAVTEAFVRLHETGNIYRSVRLVNWSCVLRSAISDIEVDKIELTGRTMLTVPGYDEQVEFGVLVHFAYPVINSDERIVVATTRVETMLGDVAIAVHPDDIRYKHLVGKECQHPFLDRKLPIVSHSFVDMSFGTGAVKITPAHDQNDYEVGQRLNLPFISCINDEGLMEAWCGRFAGMKRFHARKAVLQELKAIGLFVTTAENPMVVPVCNRSKDIVEPLLKAQWYVKCDEMAQNAAAAVRNGDMRIIPNIHEKTWYKWMSGIRDWCISRQLWWGHRIPAYFVSIRGREKGNDACDDSWVVARTEAEAMQKAIKKFNVPQSEITLHQDEDVLDTWFSSALFPISIFGWPNQTKDLEEFYPGTLLETGYDILFFWVAKMVFLCQKLTGKLPFTDIYLHSVIRDAHGRKMSKSLGNVIDPLDVINGIKCGTDALRFALCAYAAQGRDINLDVLRIQGYRHFCNKIWNACRFVMMTLGKDFKAEPEFKVNKMATEVDLWILSRLSTAVRLCNDAFENYEFSKATTACYNFWLYELCDVYLECIKPVMRDADPEVQSATKRVLCFCVDSALRLIAPFMPFIAEELWQRLPAGSHDNRLSICVAPYPESEQYNWADTTVDNRIQFAMSVVKAVRSLRASFDLTAKTKLDCIYVLSNDSEVADDLKRCAEMIAVLSICNLVKINSNEYPLKGCVRFPVSDKCRIILPIEGIVDISKELKKLSLKKQKIQAQMEQLLEQKKGEDYLKTPEHIRYANEQKYLEFDNALEEIIATESALRVSAEDDE</sequence>
<dbReference type="PANTHER" id="PTHR11946:SF109">
    <property type="entry name" value="VALINE--TRNA LIGASE"/>
    <property type="match status" value="1"/>
</dbReference>
<evidence type="ECO:0000256" key="7">
    <source>
        <dbReference type="ARBA" id="ARBA00022741"/>
    </source>
</evidence>
<dbReference type="OrthoDB" id="629407at2759"/>
<dbReference type="Gene3D" id="3.40.50.620">
    <property type="entry name" value="HUPs"/>
    <property type="match status" value="2"/>
</dbReference>
<evidence type="ECO:0000256" key="2">
    <source>
        <dbReference type="ARBA" id="ARBA00004496"/>
    </source>
</evidence>
<dbReference type="Pfam" id="PF08264">
    <property type="entry name" value="Anticodon_1"/>
    <property type="match status" value="1"/>
</dbReference>
<proteinExistence type="inferred from homology"/>
<feature type="compositionally biased region" description="Polar residues" evidence="15">
    <location>
        <begin position="1"/>
        <end position="15"/>
    </location>
</feature>
<dbReference type="HAMAP" id="MF_02004">
    <property type="entry name" value="Val_tRNA_synth_type1"/>
    <property type="match status" value="1"/>
</dbReference>
<keyword evidence="6 18" id="KW-0436">Ligase</keyword>
<evidence type="ECO:0000256" key="1">
    <source>
        <dbReference type="ARBA" id="ARBA00004173"/>
    </source>
</evidence>
<keyword evidence="5" id="KW-0963">Cytoplasm</keyword>
<evidence type="ECO:0000256" key="11">
    <source>
        <dbReference type="ARBA" id="ARBA00029936"/>
    </source>
</evidence>
<reference evidence="18 19" key="1">
    <citation type="submission" date="2015-01" db="EMBL/GenBank/DDBJ databases">
        <title>Evolution of Trichinella species and genotypes.</title>
        <authorList>
            <person name="Korhonen P.K."/>
            <person name="Edoardo P."/>
            <person name="Giuseppe L.R."/>
            <person name="Gasser R.B."/>
        </authorList>
    </citation>
    <scope>NUCLEOTIDE SEQUENCE [LARGE SCALE GENOMIC DNA]</scope>
    <source>
        <strain evidence="18">ISS3</strain>
    </source>
</reference>
<evidence type="ECO:0000256" key="8">
    <source>
        <dbReference type="ARBA" id="ARBA00022840"/>
    </source>
</evidence>
<evidence type="ECO:0000259" key="17">
    <source>
        <dbReference type="Pfam" id="PF08264"/>
    </source>
</evidence>
<keyword evidence="14" id="KW-0175">Coiled coil</keyword>
<dbReference type="FunFam" id="3.40.50.620:FF:000078">
    <property type="entry name" value="Valine--tRNA ligase, mitochondrial"/>
    <property type="match status" value="1"/>
</dbReference>
<dbReference type="InterPro" id="IPR002300">
    <property type="entry name" value="aa-tRNA-synth_Ia"/>
</dbReference>
<feature type="coiled-coil region" evidence="14">
    <location>
        <begin position="936"/>
        <end position="963"/>
    </location>
</feature>
<evidence type="ECO:0000313" key="18">
    <source>
        <dbReference type="EMBL" id="KRY33576.1"/>
    </source>
</evidence>
<evidence type="ECO:0000256" key="6">
    <source>
        <dbReference type="ARBA" id="ARBA00022598"/>
    </source>
</evidence>
<dbReference type="InterPro" id="IPR002303">
    <property type="entry name" value="Valyl-tRNA_ligase"/>
</dbReference>
<keyword evidence="10" id="KW-0030">Aminoacyl-tRNA synthetase</keyword>
<dbReference type="FunFam" id="3.40.50.620:FF:000020">
    <property type="entry name" value="Valine--tRNA ligase, mitochondrial"/>
    <property type="match status" value="1"/>
</dbReference>
<dbReference type="EMBL" id="JYDH01000080">
    <property type="protein sequence ID" value="KRY33576.1"/>
    <property type="molecule type" value="Genomic_DNA"/>
</dbReference>
<evidence type="ECO:0000313" key="19">
    <source>
        <dbReference type="Proteomes" id="UP000054776"/>
    </source>
</evidence>
<dbReference type="InterPro" id="IPR009080">
    <property type="entry name" value="tRNAsynth_Ia_anticodon-bd"/>
</dbReference>